<proteinExistence type="predicted"/>
<dbReference type="AlphaFoldDB" id="A0A0V0YG98"/>
<dbReference type="EMBL" id="JYDU01000017">
    <property type="protein sequence ID" value="KRX99024.1"/>
    <property type="molecule type" value="Genomic_DNA"/>
</dbReference>
<accession>A0A0V0YG98</accession>
<gene>
    <name evidence="1" type="ORF">T4E_527</name>
</gene>
<organism evidence="1 2">
    <name type="scientific">Trichinella pseudospiralis</name>
    <name type="common">Parasitic roundworm</name>
    <dbReference type="NCBI Taxonomy" id="6337"/>
    <lineage>
        <taxon>Eukaryota</taxon>
        <taxon>Metazoa</taxon>
        <taxon>Ecdysozoa</taxon>
        <taxon>Nematoda</taxon>
        <taxon>Enoplea</taxon>
        <taxon>Dorylaimia</taxon>
        <taxon>Trichinellida</taxon>
        <taxon>Trichinellidae</taxon>
        <taxon>Trichinella</taxon>
    </lineage>
</organism>
<evidence type="ECO:0000313" key="1">
    <source>
        <dbReference type="EMBL" id="KRX99024.1"/>
    </source>
</evidence>
<reference evidence="1 2" key="1">
    <citation type="submission" date="2015-01" db="EMBL/GenBank/DDBJ databases">
        <title>Evolution of Trichinella species and genotypes.</title>
        <authorList>
            <person name="Korhonen P.K."/>
            <person name="Edoardo P."/>
            <person name="Giuseppe L.R."/>
            <person name="Gasser R.B."/>
        </authorList>
    </citation>
    <scope>NUCLEOTIDE SEQUENCE [LARGE SCALE GENOMIC DNA]</scope>
    <source>
        <strain evidence="1">ISS141</strain>
    </source>
</reference>
<sequence>MLFPSTSILETSLLADEADIGRKMLETIVKFDLTDLRFQSRFTTIDQLTQDALLRLVARSGLCAPGLSLPPADVSASQLLVTY</sequence>
<name>A0A0V0YG98_TRIPS</name>
<protein>
    <submittedName>
        <fullName evidence="1">Uncharacterized protein</fullName>
    </submittedName>
</protein>
<comment type="caution">
    <text evidence="1">The sequence shown here is derived from an EMBL/GenBank/DDBJ whole genome shotgun (WGS) entry which is preliminary data.</text>
</comment>
<dbReference type="Proteomes" id="UP000054815">
    <property type="component" value="Unassembled WGS sequence"/>
</dbReference>
<dbReference type="STRING" id="6337.A0A0V0YG98"/>
<evidence type="ECO:0000313" key="2">
    <source>
        <dbReference type="Proteomes" id="UP000054815"/>
    </source>
</evidence>